<keyword evidence="1" id="KW-0812">Transmembrane</keyword>
<keyword evidence="1" id="KW-0472">Membrane</keyword>
<feature type="transmembrane region" description="Helical" evidence="1">
    <location>
        <begin position="6"/>
        <end position="26"/>
    </location>
</feature>
<evidence type="ECO:0000313" key="2">
    <source>
        <dbReference type="EMBL" id="DAE04548.1"/>
    </source>
</evidence>
<reference evidence="2" key="1">
    <citation type="journal article" date="2021" name="Proc. Natl. Acad. Sci. U.S.A.">
        <title>A Catalog of Tens of Thousands of Viruses from Human Metagenomes Reveals Hidden Associations with Chronic Diseases.</title>
        <authorList>
            <person name="Tisza M.J."/>
            <person name="Buck C.B."/>
        </authorList>
    </citation>
    <scope>NUCLEOTIDE SEQUENCE</scope>
    <source>
        <strain evidence="2">Ct0UO21</strain>
    </source>
</reference>
<name>A0A8S5PEA2_9CAUD</name>
<dbReference type="EMBL" id="BK015390">
    <property type="protein sequence ID" value="DAE04548.1"/>
    <property type="molecule type" value="Genomic_DNA"/>
</dbReference>
<organism evidence="2">
    <name type="scientific">Siphoviridae sp. ct0UO21</name>
    <dbReference type="NCBI Taxonomy" id="2825293"/>
    <lineage>
        <taxon>Viruses</taxon>
        <taxon>Duplodnaviria</taxon>
        <taxon>Heunggongvirae</taxon>
        <taxon>Uroviricota</taxon>
        <taxon>Caudoviricetes</taxon>
    </lineage>
</organism>
<evidence type="ECO:0000256" key="1">
    <source>
        <dbReference type="SAM" id="Phobius"/>
    </source>
</evidence>
<proteinExistence type="predicted"/>
<keyword evidence="1" id="KW-1133">Transmembrane helix</keyword>
<protein>
    <submittedName>
        <fullName evidence="2">Uncharacterized protein</fullName>
    </submittedName>
</protein>
<sequence>MPQTVSIIIALIGAAGTVYGIVTAAMQMRRAARKDDTAGGHTTGTICTELGYIKANTDEIKAEQREQRKTNTEVVSRLTAVEASAKQAHQRINGLENRIK</sequence>
<accession>A0A8S5PEA2</accession>